<dbReference type="SUPFAM" id="SSF109998">
    <property type="entry name" value="Triger factor/SurA peptide-binding domain-like"/>
    <property type="match status" value="1"/>
</dbReference>
<evidence type="ECO:0000256" key="2">
    <source>
        <dbReference type="ARBA" id="ARBA00018370"/>
    </source>
</evidence>
<dbReference type="Pfam" id="PF13145">
    <property type="entry name" value="Rotamase_2"/>
    <property type="match status" value="1"/>
</dbReference>
<keyword evidence="7 14" id="KW-0472">Membrane</keyword>
<evidence type="ECO:0000256" key="5">
    <source>
        <dbReference type="ARBA" id="ARBA00022692"/>
    </source>
</evidence>
<dbReference type="Pfam" id="PF13624">
    <property type="entry name" value="SurA_N_3"/>
    <property type="match status" value="1"/>
</dbReference>
<evidence type="ECO:0000256" key="6">
    <source>
        <dbReference type="ARBA" id="ARBA00022989"/>
    </source>
</evidence>
<keyword evidence="17" id="KW-1185">Reference proteome</keyword>
<keyword evidence="3" id="KW-1003">Cell membrane</keyword>
<evidence type="ECO:0000313" key="16">
    <source>
        <dbReference type="EMBL" id="AGH17392.1"/>
    </source>
</evidence>
<evidence type="ECO:0000256" key="8">
    <source>
        <dbReference type="ARBA" id="ARBA00023186"/>
    </source>
</evidence>
<keyword evidence="6 14" id="KW-1133">Transmembrane helix</keyword>
<dbReference type="PANTHER" id="PTHR47529:SF1">
    <property type="entry name" value="PERIPLASMIC CHAPERONE PPID"/>
    <property type="match status" value="1"/>
</dbReference>
<keyword evidence="5 14" id="KW-0812">Transmembrane</keyword>
<evidence type="ECO:0000256" key="9">
    <source>
        <dbReference type="ARBA" id="ARBA00030642"/>
    </source>
</evidence>
<name>A0ABM5NGZ2_LIBAS</name>
<keyword evidence="8" id="KW-0143">Chaperone</keyword>
<comment type="similarity">
    <text evidence="11">Belongs to the PpiD chaperone family.</text>
</comment>
<dbReference type="SUPFAM" id="SSF54534">
    <property type="entry name" value="FKBP-like"/>
    <property type="match status" value="1"/>
</dbReference>
<dbReference type="Proteomes" id="UP000011820">
    <property type="component" value="Chromosome"/>
</dbReference>
<evidence type="ECO:0000313" key="17">
    <source>
        <dbReference type="Proteomes" id="UP000011820"/>
    </source>
</evidence>
<dbReference type="GeneID" id="93077373"/>
<dbReference type="InterPro" id="IPR027304">
    <property type="entry name" value="Trigger_fact/SurA_dom_sf"/>
</dbReference>
<dbReference type="EMBL" id="CP004005">
    <property type="protein sequence ID" value="AGH17392.1"/>
    <property type="molecule type" value="Genomic_DNA"/>
</dbReference>
<dbReference type="InterPro" id="IPR046357">
    <property type="entry name" value="PPIase_dom_sf"/>
</dbReference>
<evidence type="ECO:0000256" key="1">
    <source>
        <dbReference type="ARBA" id="ARBA00004382"/>
    </source>
</evidence>
<accession>A0ABM5NGZ2</accession>
<organism evidence="16 17">
    <name type="scientific">Candidatus Liberibacter asiaticus str. gxpsy</name>
    <dbReference type="NCBI Taxonomy" id="1174529"/>
    <lineage>
        <taxon>Bacteria</taxon>
        <taxon>Pseudomonadati</taxon>
        <taxon>Pseudomonadota</taxon>
        <taxon>Alphaproteobacteria</taxon>
        <taxon>Hyphomicrobiales</taxon>
        <taxon>Rhizobiaceae</taxon>
        <taxon>Liberibacter</taxon>
    </lineage>
</organism>
<evidence type="ECO:0000256" key="4">
    <source>
        <dbReference type="ARBA" id="ARBA00022519"/>
    </source>
</evidence>
<sequence>MLEIIRKASRTWVAKIFLVVLFVPFLIWGLSDALFSVSGSSTVVSVGRQKVPFSSFINSWKQELGMISQKIGFVVNSERARSVGLDKKILDNLVSGATLDQFIEDIGLEADHGRVWGEIARSPLFHGKDNKFSHDVFVSRLAREGINEKEYIDHYTKMLSRTDVVGMFVGGMRPSNLLLDQAKRFYFENRSVDYIVLNNRHVPAIADPSNAVLTQWFEKYKDNYRAPEYKRISYILFDVHEKEKKIEISNDELQAEYEKNKEKYFSPEIRTVEQLVFPNQKEADEAFQSLKKGKKFIQLAEEQGKSLSDISLGSFSKEYIPDVSLADSIFSLAKKGDFTPVIHGSFGYVIAHVSNIKPSFTVSFQEVKKDIANQMRITKASEKVKEDYKRLEEFLALGTSMDEISRREKIVSIDLPLVDFAGKDVKGKEVAAIPYKEQLLFRVFGKDDPLSKDHTVALPDGSYMWVQIKESIPARDRKLEEVLTDVKKDWKTVKTAEEVSSKANQLVLEYSKEGKNFRDIGKNLGASLLTTNQINRMDNENKFFGYDGISQVFSGPVEMVKCFPIENGLSYVVFKVTNSKVGPVQEKDKFISYLTQMMNKDLLDSVIAYLKSQYSVTVHDNLIQRYLDGEK</sequence>
<protein>
    <recommendedName>
        <fullName evidence="2">Parvulin-like PPIase</fullName>
    </recommendedName>
    <alternativeName>
        <fullName evidence="9">Peptidyl-prolyl cis-trans isomerase plp</fullName>
    </alternativeName>
    <alternativeName>
        <fullName evidence="12">Periplasmic chaperone PpiD</fullName>
    </alternativeName>
    <alternativeName>
        <fullName evidence="13">Periplasmic folding chaperone</fullName>
    </alternativeName>
    <alternativeName>
        <fullName evidence="10">Rotamase plp</fullName>
    </alternativeName>
</protein>
<comment type="subcellular location">
    <subcellularLocation>
        <location evidence="1">Cell inner membrane</location>
        <topology evidence="1">Single-pass type II membrane protein</topology>
        <orientation evidence="1">Periplasmic side</orientation>
    </subcellularLocation>
</comment>
<evidence type="ECO:0000256" key="10">
    <source>
        <dbReference type="ARBA" id="ARBA00031484"/>
    </source>
</evidence>
<reference evidence="16 17" key="1">
    <citation type="journal article" date="2013" name="Genome Announc.">
        <title>Complete Genome Sequence of a Chinese Strain of 'Candidatus Liberibacter asiaticus'.</title>
        <authorList>
            <person name="Lin H."/>
            <person name="Han C.S."/>
            <person name="Liu B."/>
            <person name="Lou B."/>
            <person name="Bai X."/>
            <person name="Deng C."/>
            <person name="Civerolo E.L."/>
            <person name="Gupta G."/>
        </authorList>
    </citation>
    <scope>NUCLEOTIDE SEQUENCE [LARGE SCALE GENOMIC DNA]</scope>
    <source>
        <strain evidence="17">gxpsy</strain>
    </source>
</reference>
<dbReference type="RefSeq" id="WP_015452987.1">
    <property type="nucleotide sequence ID" value="NC_020549.1"/>
</dbReference>
<evidence type="ECO:0000256" key="7">
    <source>
        <dbReference type="ARBA" id="ARBA00023136"/>
    </source>
</evidence>
<feature type="transmembrane region" description="Helical" evidence="14">
    <location>
        <begin position="12"/>
        <end position="31"/>
    </location>
</feature>
<dbReference type="InterPro" id="IPR052029">
    <property type="entry name" value="PpiD_chaperone"/>
</dbReference>
<keyword evidence="16" id="KW-0413">Isomerase</keyword>
<gene>
    <name evidence="16" type="ORF">WSI_05175</name>
</gene>
<dbReference type="PANTHER" id="PTHR47529">
    <property type="entry name" value="PEPTIDYL-PROLYL CIS-TRANS ISOMERASE D"/>
    <property type="match status" value="1"/>
</dbReference>
<evidence type="ECO:0000256" key="14">
    <source>
        <dbReference type="SAM" id="Phobius"/>
    </source>
</evidence>
<keyword evidence="4" id="KW-0997">Cell inner membrane</keyword>
<feature type="domain" description="PpiC" evidence="15">
    <location>
        <begin position="248"/>
        <end position="369"/>
    </location>
</feature>
<evidence type="ECO:0000256" key="11">
    <source>
        <dbReference type="ARBA" id="ARBA00038408"/>
    </source>
</evidence>
<evidence type="ECO:0000256" key="3">
    <source>
        <dbReference type="ARBA" id="ARBA00022475"/>
    </source>
</evidence>
<dbReference type="GO" id="GO:0016853">
    <property type="term" value="F:isomerase activity"/>
    <property type="evidence" value="ECO:0007669"/>
    <property type="project" value="UniProtKB-KW"/>
</dbReference>
<evidence type="ECO:0000256" key="12">
    <source>
        <dbReference type="ARBA" id="ARBA00040743"/>
    </source>
</evidence>
<proteinExistence type="inferred from homology"/>
<evidence type="ECO:0000256" key="13">
    <source>
        <dbReference type="ARBA" id="ARBA00042775"/>
    </source>
</evidence>
<evidence type="ECO:0000259" key="15">
    <source>
        <dbReference type="Pfam" id="PF13145"/>
    </source>
</evidence>
<dbReference type="Gene3D" id="3.10.50.40">
    <property type="match status" value="1"/>
</dbReference>
<dbReference type="InterPro" id="IPR000297">
    <property type="entry name" value="PPIase_PpiC"/>
</dbReference>